<keyword evidence="6 12" id="KW-0175">Coiled coil</keyword>
<evidence type="ECO:0000256" key="12">
    <source>
        <dbReference type="SAM" id="Coils"/>
    </source>
</evidence>
<evidence type="ECO:0000256" key="9">
    <source>
        <dbReference type="ARBA" id="ARBA00023273"/>
    </source>
</evidence>
<keyword evidence="4" id="KW-0963">Cytoplasm</keyword>
<keyword evidence="5" id="KW-0970">Cilium biogenesis/degradation</keyword>
<dbReference type="GO" id="GO:0005814">
    <property type="term" value="C:centriole"/>
    <property type="evidence" value="ECO:0007669"/>
    <property type="project" value="UniProtKB-SubCell"/>
</dbReference>
<evidence type="ECO:0000256" key="13">
    <source>
        <dbReference type="SAM" id="MobiDB-lite"/>
    </source>
</evidence>
<keyword evidence="14" id="KW-1185">Reference proteome</keyword>
<feature type="region of interest" description="Disordered" evidence="13">
    <location>
        <begin position="512"/>
        <end position="547"/>
    </location>
</feature>
<evidence type="ECO:0000256" key="7">
    <source>
        <dbReference type="ARBA" id="ARBA00023069"/>
    </source>
</evidence>
<proteinExistence type="inferred from homology"/>
<dbReference type="PANTHER" id="PTHR21501:SF3">
    <property type="entry name" value="PROTEIN FAM161A"/>
    <property type="match status" value="1"/>
</dbReference>
<dbReference type="RefSeq" id="XP_007189769.2">
    <property type="nucleotide sequence ID" value="XM_007189707.2"/>
</dbReference>
<feature type="compositionally biased region" description="Polar residues" evidence="13">
    <location>
        <begin position="15"/>
        <end position="25"/>
    </location>
</feature>
<dbReference type="AlphaFoldDB" id="A0A384ARI2"/>
<evidence type="ECO:0000313" key="15">
    <source>
        <dbReference type="RefSeq" id="XP_007189769.2"/>
    </source>
</evidence>
<dbReference type="PANTHER" id="PTHR21501">
    <property type="entry name" value="PROTEIN FAM-161"/>
    <property type="match status" value="1"/>
</dbReference>
<feature type="compositionally biased region" description="Basic and acidic residues" evidence="13">
    <location>
        <begin position="534"/>
        <end position="547"/>
    </location>
</feature>
<feature type="coiled-coil region" evidence="12">
    <location>
        <begin position="103"/>
        <end position="130"/>
    </location>
</feature>
<gene>
    <name evidence="15" type="primary">FAM161A</name>
</gene>
<protein>
    <recommendedName>
        <fullName evidence="11">Protein FAM161A</fullName>
    </recommendedName>
</protein>
<dbReference type="Proteomes" id="UP001652580">
    <property type="component" value="Chromosome 12"/>
</dbReference>
<comment type="similarity">
    <text evidence="3">Belongs to the FAM161 family.</text>
</comment>
<feature type="compositionally biased region" description="Acidic residues" evidence="13">
    <location>
        <begin position="662"/>
        <end position="671"/>
    </location>
</feature>
<evidence type="ECO:0000256" key="10">
    <source>
        <dbReference type="ARBA" id="ARBA00037165"/>
    </source>
</evidence>
<dbReference type="KEGG" id="bacu:103012164"/>
<accession>A0A384ARI2</accession>
<dbReference type="CTD" id="84140"/>
<dbReference type="GO" id="GO:0036064">
    <property type="term" value="C:ciliary basal body"/>
    <property type="evidence" value="ECO:0007669"/>
    <property type="project" value="TreeGrafter"/>
</dbReference>
<dbReference type="GO" id="GO:0032391">
    <property type="term" value="C:photoreceptor connecting cilium"/>
    <property type="evidence" value="ECO:0007669"/>
    <property type="project" value="TreeGrafter"/>
</dbReference>
<evidence type="ECO:0000256" key="4">
    <source>
        <dbReference type="ARBA" id="ARBA00022490"/>
    </source>
</evidence>
<dbReference type="InterPro" id="IPR051655">
    <property type="entry name" value="FAM161"/>
</dbReference>
<feature type="compositionally biased region" description="Basic and acidic residues" evidence="13">
    <location>
        <begin position="652"/>
        <end position="661"/>
    </location>
</feature>
<dbReference type="GO" id="GO:0044782">
    <property type="term" value="P:cilium organization"/>
    <property type="evidence" value="ECO:0007669"/>
    <property type="project" value="TreeGrafter"/>
</dbReference>
<reference evidence="15" key="1">
    <citation type="submission" date="2025-08" db="UniProtKB">
        <authorList>
            <consortium name="RefSeq"/>
        </authorList>
    </citation>
    <scope>IDENTIFICATION</scope>
</reference>
<dbReference type="GeneID" id="103012164"/>
<keyword evidence="7" id="KW-0969">Cilium</keyword>
<evidence type="ECO:0000256" key="1">
    <source>
        <dbReference type="ARBA" id="ARBA00004114"/>
    </source>
</evidence>
<comment type="function">
    <text evidence="10">Involved in ciliogenesis.</text>
</comment>
<dbReference type="Pfam" id="PF10595">
    <property type="entry name" value="FAM161A_B"/>
    <property type="match status" value="1"/>
</dbReference>
<dbReference type="InterPro" id="IPR019579">
    <property type="entry name" value="FAM161A/B"/>
</dbReference>
<organism evidence="14 15">
    <name type="scientific">Balaenoptera acutorostrata</name>
    <name type="common">Common minke whale</name>
    <name type="synonym">Balaena rostrata</name>
    <dbReference type="NCBI Taxonomy" id="9767"/>
    <lineage>
        <taxon>Eukaryota</taxon>
        <taxon>Metazoa</taxon>
        <taxon>Chordata</taxon>
        <taxon>Craniata</taxon>
        <taxon>Vertebrata</taxon>
        <taxon>Euteleostomi</taxon>
        <taxon>Mammalia</taxon>
        <taxon>Eutheria</taxon>
        <taxon>Laurasiatheria</taxon>
        <taxon>Artiodactyla</taxon>
        <taxon>Whippomorpha</taxon>
        <taxon>Cetacea</taxon>
        <taxon>Mysticeti</taxon>
        <taxon>Balaenopteridae</taxon>
        <taxon>Balaenoptera</taxon>
    </lineage>
</organism>
<feature type="region of interest" description="Disordered" evidence="13">
    <location>
        <begin position="148"/>
        <end position="176"/>
    </location>
</feature>
<evidence type="ECO:0000256" key="5">
    <source>
        <dbReference type="ARBA" id="ARBA00022794"/>
    </source>
</evidence>
<feature type="compositionally biased region" description="Acidic residues" evidence="13">
    <location>
        <begin position="47"/>
        <end position="66"/>
    </location>
</feature>
<feature type="compositionally biased region" description="Low complexity" evidence="13">
    <location>
        <begin position="1"/>
        <end position="14"/>
    </location>
</feature>
<sequence>MAASHRAAKVAASSLQTPVNPSTGARVTHYERKDPVESLSAAAAAALEEEEEEQEEKEEEEEEEAEGSARAPADFNTNISGVNEQKRISCEDFVDFSDIYHSNEEYFRKLEELKAAHMETMAKLEKMYQNKLNLKEVQPAITMEEAASVSSTSVSEKSSHHPVSFMTSISEPDLGQSSSLIVSSSEDELPNVEKEYSERSRMMTFAKELINNMWTNFSVEDYIQFEDADLPALEKKKKKPKEWVPKITVPEPFQMMIREQKKKEENMKSKSDIEMARKLLKKQEEESECKKKFRANPVPAFVFLPLYHDIVKQNEERRRSMKEKNKEALLASQKPFKFIAREEQKQIREKQLKDFFKSKKKTNQFKARPIPRSTYGSTINDKLTEEELYRNIRTQQRTQDFLQNSFPLPCSPARRSYATRKPKCPEQAEKSKCKHKVRCQTADSEDLPERYQKHHSEQRCPKPLTVCEPSDLHAASHASTKREKILADIEADEENLKETRWPYLSPRRRSPVRSINAKPVPCSCNPPMPTVSSRGREQATRKSEKERMREYRQELEEREEKLKNRPLLFERVAQKNARMAAEKHYTNTLKALGISDEFVSKKGQSGKILEYFSNQEMKSFTEDKESFIEEEKREERETGEENYLTDTNSQDSCKETGKADEESGEENCVEE</sequence>
<feature type="region of interest" description="Disordered" evidence="13">
    <location>
        <begin position="1"/>
        <end position="82"/>
    </location>
</feature>
<feature type="compositionally biased region" description="Basic and acidic residues" evidence="13">
    <location>
        <begin position="620"/>
        <end position="636"/>
    </location>
</feature>
<evidence type="ECO:0000313" key="14">
    <source>
        <dbReference type="Proteomes" id="UP001652580"/>
    </source>
</evidence>
<evidence type="ECO:0000256" key="2">
    <source>
        <dbReference type="ARBA" id="ARBA00004120"/>
    </source>
</evidence>
<keyword evidence="8" id="KW-0206">Cytoskeleton</keyword>
<comment type="subcellular location">
    <subcellularLocation>
        <location evidence="2">Cytoplasm</location>
        <location evidence="2">Cytoskeleton</location>
        <location evidence="2">Cilium basal body</location>
    </subcellularLocation>
    <subcellularLocation>
        <location evidence="1">Cytoplasm</location>
        <location evidence="1">Cytoskeleton</location>
        <location evidence="1">Microtubule organizing center</location>
        <location evidence="1">Centrosome</location>
        <location evidence="1">Centriole</location>
    </subcellularLocation>
</comment>
<evidence type="ECO:0000256" key="8">
    <source>
        <dbReference type="ARBA" id="ARBA00023212"/>
    </source>
</evidence>
<evidence type="ECO:0000256" key="11">
    <source>
        <dbReference type="ARBA" id="ARBA00039949"/>
    </source>
</evidence>
<name>A0A384ARI2_BALAC</name>
<evidence type="ECO:0000256" key="6">
    <source>
        <dbReference type="ARBA" id="ARBA00023054"/>
    </source>
</evidence>
<feature type="region of interest" description="Disordered" evidence="13">
    <location>
        <begin position="620"/>
        <end position="671"/>
    </location>
</feature>
<keyword evidence="9" id="KW-0966">Cell projection</keyword>
<evidence type="ECO:0000256" key="3">
    <source>
        <dbReference type="ARBA" id="ARBA00006663"/>
    </source>
</evidence>